<proteinExistence type="predicted"/>
<keyword evidence="1" id="KW-0812">Transmembrane</keyword>
<comment type="caution">
    <text evidence="2">The sequence shown here is derived from an EMBL/GenBank/DDBJ whole genome shotgun (WGS) entry which is preliminary data.</text>
</comment>
<gene>
    <name evidence="2" type="ORF">K493DRAFT_284699</name>
</gene>
<dbReference type="AlphaFoldDB" id="A0A1Y1Y612"/>
<dbReference type="STRING" id="1314790.A0A1Y1Y612"/>
<evidence type="ECO:0000313" key="2">
    <source>
        <dbReference type="EMBL" id="ORX93433.1"/>
    </source>
</evidence>
<dbReference type="InParanoid" id="A0A1Y1Y612"/>
<name>A0A1Y1Y612_9FUNG</name>
<dbReference type="Proteomes" id="UP000193498">
    <property type="component" value="Unassembled WGS sequence"/>
</dbReference>
<evidence type="ECO:0008006" key="4">
    <source>
        <dbReference type="Google" id="ProtNLM"/>
    </source>
</evidence>
<feature type="transmembrane region" description="Helical" evidence="1">
    <location>
        <begin position="92"/>
        <end position="115"/>
    </location>
</feature>
<dbReference type="InterPro" id="IPR013262">
    <property type="entry name" value="OMP_MIM1/TOM13_mt"/>
</dbReference>
<dbReference type="GO" id="GO:0005741">
    <property type="term" value="C:mitochondrial outer membrane"/>
    <property type="evidence" value="ECO:0007669"/>
    <property type="project" value="InterPro"/>
</dbReference>
<dbReference type="PANTHER" id="PTHR28241:SF1">
    <property type="entry name" value="MITOCHONDRIAL IMPORT PROTEIN 1"/>
    <property type="match status" value="1"/>
</dbReference>
<protein>
    <recommendedName>
        <fullName evidence="4">TOM13-domain-containing protein</fullName>
    </recommendedName>
</protein>
<accession>A0A1Y1Y612</accession>
<dbReference type="Pfam" id="PF08219">
    <property type="entry name" value="TOM13"/>
    <property type="match status" value="1"/>
</dbReference>
<dbReference type="OrthoDB" id="5529571at2759"/>
<evidence type="ECO:0000256" key="1">
    <source>
        <dbReference type="SAM" id="Phobius"/>
    </source>
</evidence>
<dbReference type="GO" id="GO:0045040">
    <property type="term" value="P:protein insertion into mitochondrial outer membrane"/>
    <property type="evidence" value="ECO:0007669"/>
    <property type="project" value="TreeGrafter"/>
</dbReference>
<evidence type="ECO:0000313" key="3">
    <source>
        <dbReference type="Proteomes" id="UP000193498"/>
    </source>
</evidence>
<keyword evidence="3" id="KW-1185">Reference proteome</keyword>
<sequence>MSSGPSLASILQPSATFQRSSVLTTASFANNRSTSISSSNIQTQSIAEIEELESEIDDGSVDLPSDFPLAKPSVKQVESTTAIVPFYRHPRLLAILKIFAFNLFLPFLSGVFMGFGEICANEVTFKWGWVGARTFSTGLYSQPKDK</sequence>
<dbReference type="EMBL" id="MCFE01000236">
    <property type="protein sequence ID" value="ORX93433.1"/>
    <property type="molecule type" value="Genomic_DNA"/>
</dbReference>
<keyword evidence="1" id="KW-0472">Membrane</keyword>
<organism evidence="2 3">
    <name type="scientific">Basidiobolus meristosporus CBS 931.73</name>
    <dbReference type="NCBI Taxonomy" id="1314790"/>
    <lineage>
        <taxon>Eukaryota</taxon>
        <taxon>Fungi</taxon>
        <taxon>Fungi incertae sedis</taxon>
        <taxon>Zoopagomycota</taxon>
        <taxon>Entomophthoromycotina</taxon>
        <taxon>Basidiobolomycetes</taxon>
        <taxon>Basidiobolales</taxon>
        <taxon>Basidiobolaceae</taxon>
        <taxon>Basidiobolus</taxon>
    </lineage>
</organism>
<reference evidence="2 3" key="1">
    <citation type="submission" date="2016-07" db="EMBL/GenBank/DDBJ databases">
        <title>Pervasive Adenine N6-methylation of Active Genes in Fungi.</title>
        <authorList>
            <consortium name="DOE Joint Genome Institute"/>
            <person name="Mondo S.J."/>
            <person name="Dannebaum R.O."/>
            <person name="Kuo R.C."/>
            <person name="Labutti K."/>
            <person name="Haridas S."/>
            <person name="Kuo A."/>
            <person name="Salamov A."/>
            <person name="Ahrendt S.R."/>
            <person name="Lipzen A."/>
            <person name="Sullivan W."/>
            <person name="Andreopoulos W.B."/>
            <person name="Clum A."/>
            <person name="Lindquist E."/>
            <person name="Daum C."/>
            <person name="Ramamoorthy G.K."/>
            <person name="Gryganskyi A."/>
            <person name="Culley D."/>
            <person name="Magnuson J.K."/>
            <person name="James T.Y."/>
            <person name="O'Malley M.A."/>
            <person name="Stajich J.E."/>
            <person name="Spatafora J.W."/>
            <person name="Visel A."/>
            <person name="Grigoriev I.V."/>
        </authorList>
    </citation>
    <scope>NUCLEOTIDE SEQUENCE [LARGE SCALE GENOMIC DNA]</scope>
    <source>
        <strain evidence="2 3">CBS 931.73</strain>
    </source>
</reference>
<dbReference type="GO" id="GO:0070096">
    <property type="term" value="P:mitochondrial outer membrane translocase complex assembly"/>
    <property type="evidence" value="ECO:0007669"/>
    <property type="project" value="TreeGrafter"/>
</dbReference>
<dbReference type="PANTHER" id="PTHR28241">
    <property type="entry name" value="MITOCHONDRIAL IMPORT PROTEIN 1"/>
    <property type="match status" value="1"/>
</dbReference>
<keyword evidence="1" id="KW-1133">Transmembrane helix</keyword>